<reference evidence="1 2" key="1">
    <citation type="journal article" date="2019" name="BMC Genomics">
        <title>New insights from Opisthorchis felineus genome: update on genomics of the epidemiologically important liver flukes.</title>
        <authorList>
            <person name="Ershov N.I."/>
            <person name="Mordvinov V.A."/>
            <person name="Prokhortchouk E.B."/>
            <person name="Pakharukova M.Y."/>
            <person name="Gunbin K.V."/>
            <person name="Ustyantsev K."/>
            <person name="Genaev M.A."/>
            <person name="Blinov A.G."/>
            <person name="Mazur A."/>
            <person name="Boulygina E."/>
            <person name="Tsygankova S."/>
            <person name="Khrameeva E."/>
            <person name="Chekanov N."/>
            <person name="Fan G."/>
            <person name="Xiao A."/>
            <person name="Zhang H."/>
            <person name="Xu X."/>
            <person name="Yang H."/>
            <person name="Solovyev V."/>
            <person name="Lee S.M."/>
            <person name="Liu X."/>
            <person name="Afonnikov D.A."/>
            <person name="Skryabin K.G."/>
        </authorList>
    </citation>
    <scope>NUCLEOTIDE SEQUENCE [LARGE SCALE GENOMIC DNA]</scope>
    <source>
        <strain evidence="1">AK-0245</strain>
        <tissue evidence="1">Whole organism</tissue>
    </source>
</reference>
<dbReference type="Proteomes" id="UP000308267">
    <property type="component" value="Unassembled WGS sequence"/>
</dbReference>
<organism evidence="1 2">
    <name type="scientific">Opisthorchis felineus</name>
    <dbReference type="NCBI Taxonomy" id="147828"/>
    <lineage>
        <taxon>Eukaryota</taxon>
        <taxon>Metazoa</taxon>
        <taxon>Spiralia</taxon>
        <taxon>Lophotrochozoa</taxon>
        <taxon>Platyhelminthes</taxon>
        <taxon>Trematoda</taxon>
        <taxon>Digenea</taxon>
        <taxon>Opisthorchiida</taxon>
        <taxon>Opisthorchiata</taxon>
        <taxon>Opisthorchiidae</taxon>
        <taxon>Opisthorchis</taxon>
    </lineage>
</organism>
<evidence type="ECO:0000313" key="1">
    <source>
        <dbReference type="EMBL" id="TGZ69250.1"/>
    </source>
</evidence>
<dbReference type="EMBL" id="SJOL01006143">
    <property type="protein sequence ID" value="TGZ69250.1"/>
    <property type="molecule type" value="Genomic_DNA"/>
</dbReference>
<proteinExistence type="predicted"/>
<name>A0A4S2LZ90_OPIFE</name>
<evidence type="ECO:0000313" key="2">
    <source>
        <dbReference type="Proteomes" id="UP000308267"/>
    </source>
</evidence>
<comment type="caution">
    <text evidence="1">The sequence shown here is derived from an EMBL/GenBank/DDBJ whole genome shotgun (WGS) entry which is preliminary data.</text>
</comment>
<accession>A0A4S2LZ90</accession>
<dbReference type="AlphaFoldDB" id="A0A4S2LZ90"/>
<protein>
    <submittedName>
        <fullName evidence="1">Uncharacterized protein</fullName>
    </submittedName>
</protein>
<keyword evidence="2" id="KW-1185">Reference proteome</keyword>
<sequence length="75" mass="8669">MTGKGVRSTVAAADLNKELDMMTQWRLLFTIHSYGFQGITYLWSTGYLSYYAENALFVNGRHYRLIPDGWDDRGK</sequence>
<gene>
    <name evidence="1" type="ORF">CRM22_003843</name>
</gene>